<feature type="region of interest" description="Disordered" evidence="1">
    <location>
        <begin position="44"/>
        <end position="66"/>
    </location>
</feature>
<evidence type="ECO:0000313" key="3">
    <source>
        <dbReference type="Proteomes" id="UP001606134"/>
    </source>
</evidence>
<dbReference type="EMBL" id="JBIGIC010000003">
    <property type="protein sequence ID" value="MFG6486704.1"/>
    <property type="molecule type" value="Genomic_DNA"/>
</dbReference>
<evidence type="ECO:0000313" key="2">
    <source>
        <dbReference type="EMBL" id="MFG6486704.1"/>
    </source>
</evidence>
<evidence type="ECO:0000256" key="1">
    <source>
        <dbReference type="SAM" id="MobiDB-lite"/>
    </source>
</evidence>
<dbReference type="Proteomes" id="UP001606134">
    <property type="component" value="Unassembled WGS sequence"/>
</dbReference>
<protein>
    <submittedName>
        <fullName evidence="2">Uncharacterized protein</fullName>
    </submittedName>
</protein>
<proteinExistence type="predicted"/>
<name>A0ABW7H9W4_9BURK</name>
<accession>A0ABW7H9W4</accession>
<keyword evidence="3" id="KW-1185">Reference proteome</keyword>
<dbReference type="RefSeq" id="WP_394408086.1">
    <property type="nucleotide sequence ID" value="NZ_JBIGIC010000003.1"/>
</dbReference>
<organism evidence="2 3">
    <name type="scientific">Pelomonas candidula</name>
    <dbReference type="NCBI Taxonomy" id="3299025"/>
    <lineage>
        <taxon>Bacteria</taxon>
        <taxon>Pseudomonadati</taxon>
        <taxon>Pseudomonadota</taxon>
        <taxon>Betaproteobacteria</taxon>
        <taxon>Burkholderiales</taxon>
        <taxon>Sphaerotilaceae</taxon>
        <taxon>Roseateles</taxon>
    </lineage>
</organism>
<comment type="caution">
    <text evidence="2">The sequence shown here is derived from an EMBL/GenBank/DDBJ whole genome shotgun (WGS) entry which is preliminary data.</text>
</comment>
<reference evidence="2 3" key="1">
    <citation type="submission" date="2024-08" db="EMBL/GenBank/DDBJ databases">
        <authorList>
            <person name="Lu H."/>
        </authorList>
    </citation>
    <scope>NUCLEOTIDE SEQUENCE [LARGE SCALE GENOMIC DNA]</scope>
    <source>
        <strain evidence="2 3">BYS78W</strain>
    </source>
</reference>
<sequence>MNKPERPGAGPAADILHDRDFIVIYRGLDRAPCEAVVQRFDADPGKRPGRIGAGGSSAYVRDDKIS</sequence>
<gene>
    <name evidence="2" type="ORF">ACG04R_08485</name>
</gene>